<dbReference type="GO" id="GO:0005737">
    <property type="term" value="C:cytoplasm"/>
    <property type="evidence" value="ECO:0007669"/>
    <property type="project" value="UniProtKB-SubCell"/>
</dbReference>
<dbReference type="SUPFAM" id="SSF69065">
    <property type="entry name" value="RNase III domain-like"/>
    <property type="match status" value="1"/>
</dbReference>
<comment type="subunit">
    <text evidence="9">Homodimer.</text>
</comment>
<keyword evidence="9" id="KW-0699">rRNA-binding</keyword>
<keyword evidence="6 9" id="KW-0255">Endonuclease</keyword>
<proteinExistence type="inferred from homology"/>
<sequence length="332" mass="36168">MANSIQFASFVQKNGYRVPASDHDTDPVDDMSSPSDPSTRSPSATDQSSSFSPSDESLAGPGQFVADPGSSDSGSVRLIDSGTPDQVFADSQTKLKRCEEILQYSFRDQSLLQSALTHASGAANRLASNERLEFLGDAILGMTVCEWLFEEYPEYSEGDLTKIKSAVVSRRSCGRTACKLGLDECLIVGRGVTRNRSYPRSLVSDVFESIIAALYLDGGAEVVRDRLKRWLQEEVRIAVDTQGSGNHKSVLQQYAQRELAATPVYKMVRESGPDHRKAFLIGAVIGKEVFPPAWGNNKKDAEQRAAANALATLHKQPIPHSGDEQGEGSREH</sequence>
<evidence type="ECO:0000259" key="12">
    <source>
        <dbReference type="PROSITE" id="PS50142"/>
    </source>
</evidence>
<dbReference type="GO" id="GO:0003725">
    <property type="term" value="F:double-stranded RNA binding"/>
    <property type="evidence" value="ECO:0007669"/>
    <property type="project" value="TreeGrafter"/>
</dbReference>
<dbReference type="NCBIfam" id="TIGR02191">
    <property type="entry name" value="RNaseIII"/>
    <property type="match status" value="1"/>
</dbReference>
<dbReference type="PROSITE" id="PS50137">
    <property type="entry name" value="DS_RBD"/>
    <property type="match status" value="1"/>
</dbReference>
<evidence type="ECO:0000256" key="4">
    <source>
        <dbReference type="ARBA" id="ARBA00022664"/>
    </source>
</evidence>
<dbReference type="SMART" id="SM00358">
    <property type="entry name" value="DSRM"/>
    <property type="match status" value="1"/>
</dbReference>
<feature type="compositionally biased region" description="Basic and acidic residues" evidence="10">
    <location>
        <begin position="321"/>
        <end position="332"/>
    </location>
</feature>
<evidence type="ECO:0000256" key="6">
    <source>
        <dbReference type="ARBA" id="ARBA00022759"/>
    </source>
</evidence>
<comment type="subcellular location">
    <subcellularLocation>
        <location evidence="9">Cytoplasm</location>
    </subcellularLocation>
</comment>
<dbReference type="EC" id="3.1.26.3" evidence="9"/>
<keyword evidence="7 9" id="KW-0378">Hydrolase</keyword>
<dbReference type="SUPFAM" id="SSF54768">
    <property type="entry name" value="dsRNA-binding domain-like"/>
    <property type="match status" value="1"/>
</dbReference>
<keyword evidence="9" id="KW-0819">tRNA processing</keyword>
<dbReference type="InterPro" id="IPR011907">
    <property type="entry name" value="RNase_III"/>
</dbReference>
<evidence type="ECO:0000256" key="5">
    <source>
        <dbReference type="ARBA" id="ARBA00022722"/>
    </source>
</evidence>
<comment type="caution">
    <text evidence="13">The sequence shown here is derived from an EMBL/GenBank/DDBJ whole genome shotgun (WGS) entry which is preliminary data.</text>
</comment>
<organism evidence="13 14">
    <name type="scientific">Neorhodopirellula pilleata</name>
    <dbReference type="NCBI Taxonomy" id="2714738"/>
    <lineage>
        <taxon>Bacteria</taxon>
        <taxon>Pseudomonadati</taxon>
        <taxon>Planctomycetota</taxon>
        <taxon>Planctomycetia</taxon>
        <taxon>Pirellulales</taxon>
        <taxon>Pirellulaceae</taxon>
        <taxon>Neorhodopirellula</taxon>
    </lineage>
</organism>
<feature type="compositionally biased region" description="Low complexity" evidence="10">
    <location>
        <begin position="30"/>
        <end position="57"/>
    </location>
</feature>
<dbReference type="GO" id="GO:0006397">
    <property type="term" value="P:mRNA processing"/>
    <property type="evidence" value="ECO:0007669"/>
    <property type="project" value="UniProtKB-UniRule"/>
</dbReference>
<keyword evidence="9" id="KW-0460">Magnesium</keyword>
<feature type="region of interest" description="Disordered" evidence="10">
    <location>
        <begin position="295"/>
        <end position="332"/>
    </location>
</feature>
<dbReference type="HAMAP" id="MF_00104">
    <property type="entry name" value="RNase_III"/>
    <property type="match status" value="1"/>
</dbReference>
<keyword evidence="4 9" id="KW-0507">mRNA processing</keyword>
<keyword evidence="9" id="KW-0479">Metal-binding</keyword>
<dbReference type="InterPro" id="IPR014720">
    <property type="entry name" value="dsRBD_dom"/>
</dbReference>
<feature type="domain" description="RNase III" evidence="12">
    <location>
        <begin position="95"/>
        <end position="219"/>
    </location>
</feature>
<dbReference type="PANTHER" id="PTHR11207:SF0">
    <property type="entry name" value="RIBONUCLEASE 3"/>
    <property type="match status" value="1"/>
</dbReference>
<dbReference type="GO" id="GO:0006364">
    <property type="term" value="P:rRNA processing"/>
    <property type="evidence" value="ECO:0007669"/>
    <property type="project" value="UniProtKB-UniRule"/>
</dbReference>
<dbReference type="AlphaFoldDB" id="A0A5C6AP75"/>
<keyword evidence="14" id="KW-1185">Reference proteome</keyword>
<dbReference type="GO" id="GO:0019843">
    <property type="term" value="F:rRNA binding"/>
    <property type="evidence" value="ECO:0007669"/>
    <property type="project" value="UniProtKB-KW"/>
</dbReference>
<evidence type="ECO:0000313" key="13">
    <source>
        <dbReference type="EMBL" id="TWU01785.1"/>
    </source>
</evidence>
<keyword evidence="5 9" id="KW-0540">Nuclease</keyword>
<dbReference type="SMART" id="SM00535">
    <property type="entry name" value="RIBOc"/>
    <property type="match status" value="1"/>
</dbReference>
<dbReference type="GO" id="GO:0004525">
    <property type="term" value="F:ribonuclease III activity"/>
    <property type="evidence" value="ECO:0007669"/>
    <property type="project" value="UniProtKB-UniRule"/>
</dbReference>
<name>A0A5C6AP75_9BACT</name>
<evidence type="ECO:0000259" key="11">
    <source>
        <dbReference type="PROSITE" id="PS50137"/>
    </source>
</evidence>
<dbReference type="Proteomes" id="UP000316213">
    <property type="component" value="Unassembled WGS sequence"/>
</dbReference>
<dbReference type="Gene3D" id="1.10.1520.10">
    <property type="entry name" value="Ribonuclease III domain"/>
    <property type="match status" value="1"/>
</dbReference>
<gene>
    <name evidence="9 13" type="primary">rnc</name>
    <name evidence="13" type="ORF">Pla100_15210</name>
</gene>
<feature type="domain" description="DRBM" evidence="11">
    <location>
        <begin position="246"/>
        <end position="315"/>
    </location>
</feature>
<keyword evidence="9" id="KW-0963">Cytoplasm</keyword>
<comment type="cofactor">
    <cofactor evidence="9">
        <name>Mg(2+)</name>
        <dbReference type="ChEBI" id="CHEBI:18420"/>
    </cofactor>
</comment>
<evidence type="ECO:0000256" key="7">
    <source>
        <dbReference type="ARBA" id="ARBA00022801"/>
    </source>
</evidence>
<feature type="binding site" evidence="9">
    <location>
        <position position="205"/>
    </location>
    <ligand>
        <name>Mg(2+)</name>
        <dbReference type="ChEBI" id="CHEBI:18420"/>
    </ligand>
</feature>
<dbReference type="Gene3D" id="3.30.160.20">
    <property type="match status" value="1"/>
</dbReference>
<dbReference type="PANTHER" id="PTHR11207">
    <property type="entry name" value="RIBONUCLEASE III"/>
    <property type="match status" value="1"/>
</dbReference>
<feature type="active site" evidence="9">
    <location>
        <position position="137"/>
    </location>
</feature>
<evidence type="ECO:0000313" key="14">
    <source>
        <dbReference type="Proteomes" id="UP000316213"/>
    </source>
</evidence>
<keyword evidence="8 9" id="KW-0694">RNA-binding</keyword>
<dbReference type="InterPro" id="IPR036389">
    <property type="entry name" value="RNase_III_sf"/>
</dbReference>
<evidence type="ECO:0000256" key="8">
    <source>
        <dbReference type="ARBA" id="ARBA00022884"/>
    </source>
</evidence>
<protein>
    <recommendedName>
        <fullName evidence="9">Ribonuclease 3</fullName>
        <ecNumber evidence="9">3.1.26.3</ecNumber>
    </recommendedName>
    <alternativeName>
        <fullName evidence="9">Ribonuclease III</fullName>
        <shortName evidence="9">RNase III</shortName>
    </alternativeName>
</protein>
<dbReference type="PROSITE" id="PS00517">
    <property type="entry name" value="RNASE_3_1"/>
    <property type="match status" value="1"/>
</dbReference>
<comment type="function">
    <text evidence="9">Digests double-stranded RNA. Involved in the processing of primary rRNA transcript to yield the immediate precursors to the large and small rRNAs (23S and 16S). Processes some mRNAs, and tRNAs when they are encoded in the rRNA operon. Processes pre-crRNA and tracrRNA of type II CRISPR loci if present in the organism.</text>
</comment>
<evidence type="ECO:0000256" key="9">
    <source>
        <dbReference type="HAMAP-Rule" id="MF_00104"/>
    </source>
</evidence>
<dbReference type="EMBL" id="SJPM01000002">
    <property type="protein sequence ID" value="TWU01785.1"/>
    <property type="molecule type" value="Genomic_DNA"/>
</dbReference>
<dbReference type="PROSITE" id="PS50142">
    <property type="entry name" value="RNASE_3_2"/>
    <property type="match status" value="1"/>
</dbReference>
<dbReference type="FunFam" id="1.10.1520.10:FF:000001">
    <property type="entry name" value="Ribonuclease 3"/>
    <property type="match status" value="1"/>
</dbReference>
<feature type="active site" evidence="9">
    <location>
        <position position="208"/>
    </location>
</feature>
<feature type="binding site" evidence="9">
    <location>
        <position position="133"/>
    </location>
    <ligand>
        <name>Mg(2+)</name>
        <dbReference type="ChEBI" id="CHEBI:18420"/>
    </ligand>
</feature>
<comment type="similarity">
    <text evidence="2">Belongs to the ribonuclease III family.</text>
</comment>
<evidence type="ECO:0000256" key="1">
    <source>
        <dbReference type="ARBA" id="ARBA00000109"/>
    </source>
</evidence>
<feature type="binding site" evidence="9">
    <location>
        <position position="208"/>
    </location>
    <ligand>
        <name>Mg(2+)</name>
        <dbReference type="ChEBI" id="CHEBI:18420"/>
    </ligand>
</feature>
<dbReference type="GO" id="GO:0046872">
    <property type="term" value="F:metal ion binding"/>
    <property type="evidence" value="ECO:0007669"/>
    <property type="project" value="UniProtKB-KW"/>
</dbReference>
<dbReference type="Pfam" id="PF14622">
    <property type="entry name" value="Ribonucleas_3_3"/>
    <property type="match status" value="1"/>
</dbReference>
<accession>A0A5C6AP75</accession>
<dbReference type="GO" id="GO:0010468">
    <property type="term" value="P:regulation of gene expression"/>
    <property type="evidence" value="ECO:0007669"/>
    <property type="project" value="TreeGrafter"/>
</dbReference>
<dbReference type="CDD" id="cd10845">
    <property type="entry name" value="DSRM_RNAse_III_family"/>
    <property type="match status" value="1"/>
</dbReference>
<dbReference type="Pfam" id="PF00035">
    <property type="entry name" value="dsrm"/>
    <property type="match status" value="1"/>
</dbReference>
<comment type="catalytic activity">
    <reaction evidence="1 9">
        <text>Endonucleolytic cleavage to 5'-phosphomonoester.</text>
        <dbReference type="EC" id="3.1.26.3"/>
    </reaction>
</comment>
<feature type="region of interest" description="Disordered" evidence="10">
    <location>
        <begin position="16"/>
        <end position="83"/>
    </location>
</feature>
<dbReference type="GO" id="GO:0008033">
    <property type="term" value="P:tRNA processing"/>
    <property type="evidence" value="ECO:0007669"/>
    <property type="project" value="UniProtKB-KW"/>
</dbReference>
<dbReference type="InterPro" id="IPR000999">
    <property type="entry name" value="RNase_III_dom"/>
</dbReference>
<evidence type="ECO:0000256" key="10">
    <source>
        <dbReference type="SAM" id="MobiDB-lite"/>
    </source>
</evidence>
<dbReference type="CDD" id="cd00593">
    <property type="entry name" value="RIBOc"/>
    <property type="match status" value="1"/>
</dbReference>
<evidence type="ECO:0000256" key="3">
    <source>
        <dbReference type="ARBA" id="ARBA00022552"/>
    </source>
</evidence>
<reference evidence="13 14" key="1">
    <citation type="submission" date="2019-02" db="EMBL/GenBank/DDBJ databases">
        <title>Deep-cultivation of Planctomycetes and their phenomic and genomic characterization uncovers novel biology.</title>
        <authorList>
            <person name="Wiegand S."/>
            <person name="Jogler M."/>
            <person name="Boedeker C."/>
            <person name="Pinto D."/>
            <person name="Vollmers J."/>
            <person name="Rivas-Marin E."/>
            <person name="Kohn T."/>
            <person name="Peeters S.H."/>
            <person name="Heuer A."/>
            <person name="Rast P."/>
            <person name="Oberbeckmann S."/>
            <person name="Bunk B."/>
            <person name="Jeske O."/>
            <person name="Meyerdierks A."/>
            <person name="Storesund J.E."/>
            <person name="Kallscheuer N."/>
            <person name="Luecker S."/>
            <person name="Lage O.M."/>
            <person name="Pohl T."/>
            <person name="Merkel B.J."/>
            <person name="Hornburger P."/>
            <person name="Mueller R.-W."/>
            <person name="Bruemmer F."/>
            <person name="Labrenz M."/>
            <person name="Spormann A.M."/>
            <person name="Op Den Camp H."/>
            <person name="Overmann J."/>
            <person name="Amann R."/>
            <person name="Jetten M.S.M."/>
            <person name="Mascher T."/>
            <person name="Medema M.H."/>
            <person name="Devos D.P."/>
            <person name="Kaster A.-K."/>
            <person name="Ovreas L."/>
            <person name="Rohde M."/>
            <person name="Galperin M.Y."/>
            <person name="Jogler C."/>
        </authorList>
    </citation>
    <scope>NUCLEOTIDE SEQUENCE [LARGE SCALE GENOMIC DNA]</scope>
    <source>
        <strain evidence="13 14">Pla100</strain>
    </source>
</reference>
<keyword evidence="3 9" id="KW-0698">rRNA processing</keyword>
<evidence type="ECO:0000256" key="2">
    <source>
        <dbReference type="ARBA" id="ARBA00010183"/>
    </source>
</evidence>